<dbReference type="HAMAP" id="MF_00789">
    <property type="entry name" value="UPF0319"/>
    <property type="match status" value="1"/>
</dbReference>
<organism evidence="5 7">
    <name type="scientific">Photobacterium damsela subsp. piscicida</name>
    <name type="common">Pasteurella piscicida</name>
    <dbReference type="NCBI Taxonomy" id="38294"/>
    <lineage>
        <taxon>Bacteria</taxon>
        <taxon>Pseudomonadati</taxon>
        <taxon>Pseudomonadota</taxon>
        <taxon>Gammaproteobacteria</taxon>
        <taxon>Vibrionales</taxon>
        <taxon>Vibrionaceae</taxon>
        <taxon>Photobacterium</taxon>
    </lineage>
</organism>
<gene>
    <name evidence="5" type="ORF">IC627_10685</name>
    <name evidence="4" type="ORF">PDPUS_1_01031</name>
</gene>
<evidence type="ECO:0000256" key="3">
    <source>
        <dbReference type="HAMAP-Rule" id="MF_00789"/>
    </source>
</evidence>
<evidence type="ECO:0000256" key="1">
    <source>
        <dbReference type="ARBA" id="ARBA00008490"/>
    </source>
</evidence>
<sequence precursor="true">MKKLVLLMSSVLSLGAQAATLSVANYIELLVIDGKKVEQSGWNKAKEVELANGQHQVVVRFDGEVKRGSKGTIYTTRPYLFNVDIKDQDAEIVLSDTLTTLSQAEAYFSRGPEWQVKFANGSEQVLDATELKGSGFGSFSDMEKLVALYNSKNGIVFEQGNPVDLEKVAVKVDEQGKVKITGDNLTQLKMWYSKATPEEKKAFKMWMTEQDYL</sequence>
<comment type="similarity">
    <text evidence="1 3">Belongs to the UPF0319 family.</text>
</comment>
<dbReference type="Pfam" id="PF09829">
    <property type="entry name" value="DUF2057"/>
    <property type="match status" value="1"/>
</dbReference>
<proteinExistence type="inferred from homology"/>
<dbReference type="RefSeq" id="WP_044176173.1">
    <property type="nucleotide sequence ID" value="NZ_AP018045.1"/>
</dbReference>
<dbReference type="Proteomes" id="UP000218676">
    <property type="component" value="Chromosome 1"/>
</dbReference>
<dbReference type="Proteomes" id="UP000516656">
    <property type="component" value="Chromosome 1"/>
</dbReference>
<reference evidence="6" key="2">
    <citation type="submission" date="2017-05" db="EMBL/GenBank/DDBJ databases">
        <title>Whole genome sequence of fish pathogenic bacteria, Photobacterium damselae subsp. piscicida, strain 91-197, isolated from hybrid striped bass (Morone sp.) in USA.</title>
        <authorList>
            <person name="Teru Y."/>
            <person name="Hikima J."/>
            <person name="Kono T."/>
            <person name="Sakai M."/>
            <person name="Takano T."/>
            <person name="Hawke J.P."/>
            <person name="Takeyama H."/>
            <person name="Aoki T."/>
        </authorList>
    </citation>
    <scope>NUCLEOTIDE SEQUENCE [LARGE SCALE GENOMIC DNA]</scope>
    <source>
        <strain evidence="6">91-197</strain>
    </source>
</reference>
<evidence type="ECO:0000256" key="2">
    <source>
        <dbReference type="ARBA" id="ARBA00022729"/>
    </source>
</evidence>
<evidence type="ECO:0000313" key="7">
    <source>
        <dbReference type="Proteomes" id="UP000516656"/>
    </source>
</evidence>
<reference evidence="4" key="1">
    <citation type="journal article" date="2017" name="Genome Announc.">
        <title>Whole-Genome Sequence of Photobacterium damselae subsp. piscicida Strain 91-197, Isolated from Hybrid Striped Bass (Morone sp.) in the United States.</title>
        <authorList>
            <person name="Teru Y."/>
            <person name="Hikima J."/>
            <person name="Kono T."/>
            <person name="Sakai M."/>
            <person name="Takano T."/>
            <person name="Hawke J.P."/>
            <person name="Takeyama H."/>
            <person name="Aoki T."/>
        </authorList>
    </citation>
    <scope>NUCLEOTIDE SEQUENCE</scope>
    <source>
        <strain evidence="4">91-197</strain>
    </source>
</reference>
<accession>A0A1Q9H6M4</accession>
<protein>
    <recommendedName>
        <fullName evidence="3">UPF0319 protein IC627_10685</fullName>
    </recommendedName>
</protein>
<dbReference type="EMBL" id="AP018045">
    <property type="protein sequence ID" value="BAX52405.1"/>
    <property type="molecule type" value="Genomic_DNA"/>
</dbReference>
<feature type="chain" id="PRO_5011799035" description="UPF0319 protein IC627_10685" evidence="3">
    <location>
        <begin position="19"/>
        <end position="213"/>
    </location>
</feature>
<dbReference type="AlphaFoldDB" id="A0A1Q9H6M4"/>
<evidence type="ECO:0000313" key="5">
    <source>
        <dbReference type="EMBL" id="QOD55779.1"/>
    </source>
</evidence>
<reference evidence="5 7" key="3">
    <citation type="submission" date="2020-09" db="EMBL/GenBank/DDBJ databases">
        <title>Complete, closed and curated genome sequences of Photobacterium damselae subsp. piscicida isolates from Australia indicate localised evolution and additional plasmid-borne pathogenicity mechanisms.</title>
        <authorList>
            <person name="Baseggio L."/>
            <person name="Silayeva O."/>
            <person name="Buller N."/>
            <person name="Landos M."/>
            <person name="Engelstaedter J."/>
            <person name="Barnes A.C."/>
        </authorList>
    </citation>
    <scope>NUCLEOTIDE SEQUENCE [LARGE SCALE GENOMIC DNA]</scope>
    <source>
        <strain evidence="5 7">AS-16-0540-1</strain>
    </source>
</reference>
<keyword evidence="2 3" id="KW-0732">Signal</keyword>
<evidence type="ECO:0000313" key="4">
    <source>
        <dbReference type="EMBL" id="BAX52405.1"/>
    </source>
</evidence>
<evidence type="ECO:0000313" key="6">
    <source>
        <dbReference type="Proteomes" id="UP000218676"/>
    </source>
</evidence>
<dbReference type="InterPro" id="IPR018635">
    <property type="entry name" value="UPF0319"/>
</dbReference>
<feature type="signal peptide" evidence="3">
    <location>
        <begin position="1"/>
        <end position="18"/>
    </location>
</feature>
<name>A0A1Q9H6M4_PHODP</name>
<dbReference type="PANTHER" id="PTHR38108">
    <property type="entry name" value="UPF0319 PROTEIN YCCT"/>
    <property type="match status" value="1"/>
</dbReference>
<dbReference type="PANTHER" id="PTHR38108:SF1">
    <property type="entry name" value="UPF0319 PROTEIN YCCT"/>
    <property type="match status" value="1"/>
</dbReference>
<dbReference type="EMBL" id="CP061854">
    <property type="protein sequence ID" value="QOD55779.1"/>
    <property type="molecule type" value="Genomic_DNA"/>
</dbReference>